<dbReference type="Proteomes" id="UP000029549">
    <property type="component" value="Unassembled WGS sequence"/>
</dbReference>
<comment type="caution">
    <text evidence="1">The sequence shown here is derived from an EMBL/GenBank/DDBJ whole genome shotgun (WGS) entry which is preliminary data.</text>
</comment>
<evidence type="ECO:0000313" key="2">
    <source>
        <dbReference type="Proteomes" id="UP000029549"/>
    </source>
</evidence>
<accession>A0A0K6HNU0</accession>
<gene>
    <name evidence="1" type="ORF">P608_24230</name>
</gene>
<dbReference type="OrthoDB" id="9015064at2"/>
<dbReference type="RefSeq" id="WP_034351955.1">
    <property type="nucleotide sequence ID" value="NZ_AWOS01000012.1"/>
</dbReference>
<reference evidence="1 2" key="1">
    <citation type="submission" date="2013-09" db="EMBL/GenBank/DDBJ databases">
        <title>High correlation between genotypes and phenotypes of environmental bacteria Comamonas testosteroni strains.</title>
        <authorList>
            <person name="Liu L."/>
            <person name="Zhu W."/>
            <person name="Xia X."/>
            <person name="Xu B."/>
            <person name="Luo M."/>
            <person name="Wang G."/>
        </authorList>
    </citation>
    <scope>NUCLEOTIDE SEQUENCE [LARGE SCALE GENOMIC DNA]</scope>
    <source>
        <strain evidence="1 2">DF2</strain>
    </source>
</reference>
<proteinExistence type="predicted"/>
<dbReference type="AlphaFoldDB" id="A0A096EQ09"/>
<dbReference type="Gene3D" id="3.30.70.100">
    <property type="match status" value="1"/>
</dbReference>
<dbReference type="SUPFAM" id="SSF54909">
    <property type="entry name" value="Dimeric alpha+beta barrel"/>
    <property type="match status" value="1"/>
</dbReference>
<name>A0A096EQ09_9BURK</name>
<keyword evidence="2" id="KW-1185">Reference proteome</keyword>
<dbReference type="InterPro" id="IPR011008">
    <property type="entry name" value="Dimeric_a/b-barrel"/>
</dbReference>
<sequence length="240" mass="27286">MEKIMFSLWRPARHSAESWRQSLMDLQRSLQACGASRIRVMVVDDAMDKAASQRITFSQHPLDGMISLWLDSASMLGPVQALIAQQVASLHAYLVCESEPYPEERKARIARFDAEVALGKRTPGMCQVALFRKPVGMNFEEWMVHWREGHGSNAYPLQSIFGYRQNLVVRRLTEDAPEVHAIVEEQFPDIAIGSAHGFYDTHGDEDLLRQRQKYMSESVTPIMDFSSLDCILTSFYQVSA</sequence>
<accession>A0A096EQ09</accession>
<evidence type="ECO:0000313" key="1">
    <source>
        <dbReference type="EMBL" id="KGH04636.1"/>
    </source>
</evidence>
<organism evidence="1 2">
    <name type="scientific">Comamonas thiooxydans</name>
    <dbReference type="NCBI Taxonomy" id="363952"/>
    <lineage>
        <taxon>Bacteria</taxon>
        <taxon>Pseudomonadati</taxon>
        <taxon>Pseudomonadota</taxon>
        <taxon>Betaproteobacteria</taxon>
        <taxon>Burkholderiales</taxon>
        <taxon>Comamonadaceae</taxon>
        <taxon>Comamonas</taxon>
    </lineage>
</organism>
<dbReference type="EMBL" id="AWTP01000155">
    <property type="protein sequence ID" value="KGH04636.1"/>
    <property type="molecule type" value="Genomic_DNA"/>
</dbReference>
<protein>
    <submittedName>
        <fullName evidence="1">Uncharacterized protein</fullName>
    </submittedName>
</protein>